<dbReference type="RefSeq" id="WP_186923534.1">
    <property type="nucleotide sequence ID" value="NZ_JACOFW010000016.1"/>
</dbReference>
<comment type="caution">
    <text evidence="1">The sequence shown here is derived from an EMBL/GenBank/DDBJ whole genome shotgun (WGS) entry which is preliminary data.</text>
</comment>
<protein>
    <submittedName>
        <fullName evidence="1">HPF/RaiA family ribosome-associated protein</fullName>
    </submittedName>
</protein>
<dbReference type="Gene3D" id="3.30.160.100">
    <property type="entry name" value="Ribosome hibernation promotion factor-like"/>
    <property type="match status" value="1"/>
</dbReference>
<dbReference type="Pfam" id="PF02482">
    <property type="entry name" value="Ribosomal_S30AE"/>
    <property type="match status" value="1"/>
</dbReference>
<accession>A0ABR6X684</accession>
<proteinExistence type="predicted"/>
<reference evidence="1 2" key="1">
    <citation type="submission" date="2020-08" db="EMBL/GenBank/DDBJ databases">
        <title>Novel species isolated from subtropical streams in China.</title>
        <authorList>
            <person name="Lu H."/>
        </authorList>
    </citation>
    <scope>NUCLEOTIDE SEQUENCE [LARGE SCALE GENOMIC DNA]</scope>
    <source>
        <strain evidence="1 2">KACC 16656</strain>
    </source>
</reference>
<dbReference type="SUPFAM" id="SSF69754">
    <property type="entry name" value="Ribosome binding protein Y (YfiA homologue)"/>
    <property type="match status" value="1"/>
</dbReference>
<evidence type="ECO:0000313" key="2">
    <source>
        <dbReference type="Proteomes" id="UP000648257"/>
    </source>
</evidence>
<organism evidence="1 2">
    <name type="scientific">Undibacterium seohonense</name>
    <dbReference type="NCBI Taxonomy" id="1344950"/>
    <lineage>
        <taxon>Bacteria</taxon>
        <taxon>Pseudomonadati</taxon>
        <taxon>Pseudomonadota</taxon>
        <taxon>Betaproteobacteria</taxon>
        <taxon>Burkholderiales</taxon>
        <taxon>Oxalobacteraceae</taxon>
        <taxon>Undibacterium</taxon>
    </lineage>
</organism>
<name>A0ABR6X684_9BURK</name>
<dbReference type="EMBL" id="JACOFW010000016">
    <property type="protein sequence ID" value="MBC3808460.1"/>
    <property type="molecule type" value="Genomic_DNA"/>
</dbReference>
<gene>
    <name evidence="1" type="ORF">H8K52_14030</name>
</gene>
<keyword evidence="2" id="KW-1185">Reference proteome</keyword>
<dbReference type="Proteomes" id="UP000648257">
    <property type="component" value="Unassembled WGS sequence"/>
</dbReference>
<dbReference type="InterPro" id="IPR003489">
    <property type="entry name" value="RHF/RaiA"/>
</dbReference>
<evidence type="ECO:0000313" key="1">
    <source>
        <dbReference type="EMBL" id="MBC3808460.1"/>
    </source>
</evidence>
<sequence>MYVDIQSNGLELDDDLRQHTLHRLHGAMDWASDDVKTIYVRFSKIDRFDRCHTTRCLIQISLSNKPVVVTEDSETDVNAAVDKAVDRIARVMVRKFGRFREADSHWFEHQGTKVKPTRLAKVNLKMMPS</sequence>
<dbReference type="InterPro" id="IPR036567">
    <property type="entry name" value="RHF-like"/>
</dbReference>